<gene>
    <name evidence="2" type="ORF">VITISV_041628</name>
</gene>
<dbReference type="EMBL" id="AM467642">
    <property type="protein sequence ID" value="CAN63741.1"/>
    <property type="molecule type" value="Genomic_DNA"/>
</dbReference>
<reference evidence="2" key="1">
    <citation type="journal article" date="2007" name="PLoS ONE">
        <title>The first genome sequence of an elite grapevine cultivar (Pinot noir Vitis vinifera L.): coping with a highly heterozygous genome.</title>
        <authorList>
            <person name="Velasco R."/>
            <person name="Zharkikh A."/>
            <person name="Troggio M."/>
            <person name="Cartwright D.A."/>
            <person name="Cestaro A."/>
            <person name="Pruss D."/>
            <person name="Pindo M."/>
            <person name="FitzGerald L.M."/>
            <person name="Vezzulli S."/>
            <person name="Reid J."/>
            <person name="Malacarne G."/>
            <person name="Iliev D."/>
            <person name="Coppola G."/>
            <person name="Wardell B."/>
            <person name="Micheletti D."/>
            <person name="Macalma T."/>
            <person name="Facci M."/>
            <person name="Mitchell J.T."/>
            <person name="Perazzolli M."/>
            <person name="Eldredge G."/>
            <person name="Gatto P."/>
            <person name="Oyzerski R."/>
            <person name="Moretto M."/>
            <person name="Gutin N."/>
            <person name="Stefanini M."/>
            <person name="Chen Y."/>
            <person name="Segala C."/>
            <person name="Davenport C."/>
            <person name="Dematte L."/>
            <person name="Mraz A."/>
            <person name="Battilana J."/>
            <person name="Stormo K."/>
            <person name="Costa F."/>
            <person name="Tao Q."/>
            <person name="Si-Ammour A."/>
            <person name="Harkins T."/>
            <person name="Lackey A."/>
            <person name="Perbost C."/>
            <person name="Taillon B."/>
            <person name="Stella A."/>
            <person name="Solovyev V."/>
            <person name="Fawcett J.A."/>
            <person name="Sterck L."/>
            <person name="Vandepoele K."/>
            <person name="Grando S.M."/>
            <person name="Toppo S."/>
            <person name="Moser C."/>
            <person name="Lanchbury J."/>
            <person name="Bogden R."/>
            <person name="Skolnick M."/>
            <person name="Sgaramella V."/>
            <person name="Bhatnagar S.K."/>
            <person name="Fontana P."/>
            <person name="Gutin A."/>
            <person name="Van de Peer Y."/>
            <person name="Salamini F."/>
            <person name="Viola R."/>
        </authorList>
    </citation>
    <scope>NUCLEOTIDE SEQUENCE</scope>
</reference>
<proteinExistence type="predicted"/>
<evidence type="ECO:0000256" key="1">
    <source>
        <dbReference type="SAM" id="MobiDB-lite"/>
    </source>
</evidence>
<organism evidence="2">
    <name type="scientific">Vitis vinifera</name>
    <name type="common">Grape</name>
    <dbReference type="NCBI Taxonomy" id="29760"/>
    <lineage>
        <taxon>Eukaryota</taxon>
        <taxon>Viridiplantae</taxon>
        <taxon>Streptophyta</taxon>
        <taxon>Embryophyta</taxon>
        <taxon>Tracheophyta</taxon>
        <taxon>Spermatophyta</taxon>
        <taxon>Magnoliopsida</taxon>
        <taxon>eudicotyledons</taxon>
        <taxon>Gunneridae</taxon>
        <taxon>Pentapetalae</taxon>
        <taxon>rosids</taxon>
        <taxon>Vitales</taxon>
        <taxon>Vitaceae</taxon>
        <taxon>Viteae</taxon>
        <taxon>Vitis</taxon>
    </lineage>
</organism>
<evidence type="ECO:0000313" key="2">
    <source>
        <dbReference type="EMBL" id="CAN63741.1"/>
    </source>
</evidence>
<dbReference type="ExpressionAtlas" id="A5BQJ7">
    <property type="expression patterns" value="baseline and differential"/>
</dbReference>
<dbReference type="AlphaFoldDB" id="A5BQJ7"/>
<accession>A5BQJ7</accession>
<name>A5BQJ7_VITVI</name>
<feature type="compositionally biased region" description="Pro residues" evidence="1">
    <location>
        <begin position="1"/>
        <end position="18"/>
    </location>
</feature>
<sequence length="134" mass="14557">MEKPPTPSVIPSSQPPPRTQKRKLPTPKELIAHYESQGMEPQEASLKVIDDLQTALFRVISSGRGKKDRFTMDASRKLDTANARLAILEMKLDSKPGYPQTLALGVASAGIASALPHVFGAFSQIWSSVRSASK</sequence>
<protein>
    <submittedName>
        <fullName evidence="2">Uncharacterized protein</fullName>
    </submittedName>
</protein>
<feature type="region of interest" description="Disordered" evidence="1">
    <location>
        <begin position="1"/>
        <end position="25"/>
    </location>
</feature>